<comment type="caution">
    <text evidence="1">The sequence shown here is derived from an EMBL/GenBank/DDBJ whole genome shotgun (WGS) entry which is preliminary data.</text>
</comment>
<gene>
    <name evidence="1" type="ORF">O181_002821</name>
</gene>
<name>A0A9Q3GDK8_9BASI</name>
<dbReference type="AlphaFoldDB" id="A0A9Q3GDK8"/>
<evidence type="ECO:0000313" key="1">
    <source>
        <dbReference type="EMBL" id="MBW0463106.1"/>
    </source>
</evidence>
<protein>
    <submittedName>
        <fullName evidence="1">Uncharacterized protein</fullName>
    </submittedName>
</protein>
<proteinExistence type="predicted"/>
<keyword evidence="2" id="KW-1185">Reference proteome</keyword>
<organism evidence="1 2">
    <name type="scientific">Austropuccinia psidii MF-1</name>
    <dbReference type="NCBI Taxonomy" id="1389203"/>
    <lineage>
        <taxon>Eukaryota</taxon>
        <taxon>Fungi</taxon>
        <taxon>Dikarya</taxon>
        <taxon>Basidiomycota</taxon>
        <taxon>Pucciniomycotina</taxon>
        <taxon>Pucciniomycetes</taxon>
        <taxon>Pucciniales</taxon>
        <taxon>Sphaerophragmiaceae</taxon>
        <taxon>Austropuccinia</taxon>
    </lineage>
</organism>
<accession>A0A9Q3GDK8</accession>
<evidence type="ECO:0000313" key="2">
    <source>
        <dbReference type="Proteomes" id="UP000765509"/>
    </source>
</evidence>
<dbReference type="Proteomes" id="UP000765509">
    <property type="component" value="Unassembled WGS sequence"/>
</dbReference>
<reference evidence="1" key="1">
    <citation type="submission" date="2021-03" db="EMBL/GenBank/DDBJ databases">
        <title>Draft genome sequence of rust myrtle Austropuccinia psidii MF-1, a brazilian biotype.</title>
        <authorList>
            <person name="Quecine M.C."/>
            <person name="Pachon D.M.R."/>
            <person name="Bonatelli M.L."/>
            <person name="Correr F.H."/>
            <person name="Franceschini L.M."/>
            <person name="Leite T.F."/>
            <person name="Margarido G.R.A."/>
            <person name="Almeida C.A."/>
            <person name="Ferrarezi J.A."/>
            <person name="Labate C.A."/>
        </authorList>
    </citation>
    <scope>NUCLEOTIDE SEQUENCE</scope>
    <source>
        <strain evidence="1">MF-1</strain>
    </source>
</reference>
<sequence>MLEKHWNPRLPYENHKNQLGDIHPKASSLKIMLDKGRHHANRCMQNSFKHAKEKWEKYPKQPDFKVGDLVLVSTIKFNNIKGPYKLRDSFAVPFLIRALHVSNAVQLELTG</sequence>
<dbReference type="EMBL" id="AVOT02000485">
    <property type="protein sequence ID" value="MBW0463106.1"/>
    <property type="molecule type" value="Genomic_DNA"/>
</dbReference>